<evidence type="ECO:0000256" key="4">
    <source>
        <dbReference type="ARBA" id="ARBA00022989"/>
    </source>
</evidence>
<organism evidence="8 9">
    <name type="scientific">Aliiglaciecola litoralis</name>
    <dbReference type="NCBI Taxonomy" id="582857"/>
    <lineage>
        <taxon>Bacteria</taxon>
        <taxon>Pseudomonadati</taxon>
        <taxon>Pseudomonadota</taxon>
        <taxon>Gammaproteobacteria</taxon>
        <taxon>Alteromonadales</taxon>
        <taxon>Alteromonadaceae</taxon>
        <taxon>Aliiglaciecola</taxon>
    </lineage>
</organism>
<keyword evidence="9" id="KW-1185">Reference proteome</keyword>
<dbReference type="PRINTS" id="PR01035">
    <property type="entry name" value="TCRTETA"/>
</dbReference>
<reference evidence="9" key="1">
    <citation type="journal article" date="2019" name="Int. J. Syst. Evol. Microbiol.">
        <title>The Global Catalogue of Microorganisms (GCM) 10K type strain sequencing project: providing services to taxonomists for standard genome sequencing and annotation.</title>
        <authorList>
            <consortium name="The Broad Institute Genomics Platform"/>
            <consortium name="The Broad Institute Genome Sequencing Center for Infectious Disease"/>
            <person name="Wu L."/>
            <person name="Ma J."/>
        </authorList>
    </citation>
    <scope>NUCLEOTIDE SEQUENCE [LARGE SCALE GENOMIC DNA]</scope>
    <source>
        <strain evidence="9">JCM 15896</strain>
    </source>
</reference>
<dbReference type="PROSITE" id="PS50850">
    <property type="entry name" value="MFS"/>
    <property type="match status" value="1"/>
</dbReference>
<name>A0ABP3WZW1_9ALTE</name>
<feature type="transmembrane region" description="Helical" evidence="6">
    <location>
        <begin position="378"/>
        <end position="397"/>
    </location>
</feature>
<feature type="transmembrane region" description="Helical" evidence="6">
    <location>
        <begin position="7"/>
        <end position="32"/>
    </location>
</feature>
<gene>
    <name evidence="8" type="ORF">GCM10009114_22310</name>
</gene>
<sequence>MPKTKAYIILISMMFISILSMAGIALPFPILAPLFIDAPLNEFNNFLHIHPKLLLAIVLAAFPLGALIGSIFLGALSDTFGRKKTLAGSISLSALGYVLCGFSLLWQDYTLFVLARFVTGIFSGNVSIARAIAADLHPVIDKTRAFSWTYAAGYVGWLVGPLAGGYLMLLGAHTAFFSASIALLFAATLTLILITETNSNRLEQRPLFELMWKQNSLRLLHHVSLRSVFVIALMVNLGLNAFYEFYPVWLVEDFSFDSVQIGHYTALLTFCMVLASTLLIEKSRHRFGKVKSILTALLLACLVLLTTPFITSSLLLSYFIVMGVLIAFFNGLMPVYFSDRYESYGQGKLMGLLTLTFYLGNVLIAFVGGLVSLYGARWSLILGGLILFISALSLYLFDRNTSFAAAKAQR</sequence>
<evidence type="ECO:0000259" key="7">
    <source>
        <dbReference type="PROSITE" id="PS50850"/>
    </source>
</evidence>
<feature type="transmembrane region" description="Helical" evidence="6">
    <location>
        <begin position="349"/>
        <end position="372"/>
    </location>
</feature>
<dbReference type="EMBL" id="BAAAFD010000006">
    <property type="protein sequence ID" value="GAA0857260.1"/>
    <property type="molecule type" value="Genomic_DNA"/>
</dbReference>
<feature type="transmembrane region" description="Helical" evidence="6">
    <location>
        <begin position="223"/>
        <end position="243"/>
    </location>
</feature>
<feature type="transmembrane region" description="Helical" evidence="6">
    <location>
        <begin position="175"/>
        <end position="195"/>
    </location>
</feature>
<keyword evidence="5 6" id="KW-0472">Membrane</keyword>
<dbReference type="InterPro" id="IPR020846">
    <property type="entry name" value="MFS_dom"/>
</dbReference>
<accession>A0ABP3WZW1</accession>
<dbReference type="InterPro" id="IPR011701">
    <property type="entry name" value="MFS"/>
</dbReference>
<keyword evidence="2" id="KW-0813">Transport</keyword>
<evidence type="ECO:0000313" key="8">
    <source>
        <dbReference type="EMBL" id="GAA0857260.1"/>
    </source>
</evidence>
<keyword evidence="3 6" id="KW-0812">Transmembrane</keyword>
<feature type="transmembrane region" description="Helical" evidence="6">
    <location>
        <begin position="112"/>
        <end position="133"/>
    </location>
</feature>
<dbReference type="InterPro" id="IPR001958">
    <property type="entry name" value="Tet-R_TetA/multi-R_MdtG-like"/>
</dbReference>
<dbReference type="SUPFAM" id="SSF103473">
    <property type="entry name" value="MFS general substrate transporter"/>
    <property type="match status" value="1"/>
</dbReference>
<evidence type="ECO:0000256" key="2">
    <source>
        <dbReference type="ARBA" id="ARBA00022448"/>
    </source>
</evidence>
<evidence type="ECO:0000313" key="9">
    <source>
        <dbReference type="Proteomes" id="UP001500359"/>
    </source>
</evidence>
<evidence type="ECO:0000256" key="1">
    <source>
        <dbReference type="ARBA" id="ARBA00004141"/>
    </source>
</evidence>
<feature type="transmembrane region" description="Helical" evidence="6">
    <location>
        <begin position="316"/>
        <end position="337"/>
    </location>
</feature>
<protein>
    <submittedName>
        <fullName evidence="8">MFS transporter</fullName>
    </submittedName>
</protein>
<dbReference type="RefSeq" id="WP_343859951.1">
    <property type="nucleotide sequence ID" value="NZ_BAAAFD010000006.1"/>
</dbReference>
<feature type="domain" description="Major facilitator superfamily (MFS) profile" evidence="7">
    <location>
        <begin position="6"/>
        <end position="402"/>
    </location>
</feature>
<proteinExistence type="predicted"/>
<feature type="transmembrane region" description="Helical" evidence="6">
    <location>
        <begin position="86"/>
        <end position="106"/>
    </location>
</feature>
<feature type="transmembrane region" description="Helical" evidence="6">
    <location>
        <begin position="292"/>
        <end position="310"/>
    </location>
</feature>
<feature type="transmembrane region" description="Helical" evidence="6">
    <location>
        <begin position="263"/>
        <end position="280"/>
    </location>
</feature>
<dbReference type="Pfam" id="PF07690">
    <property type="entry name" value="MFS_1"/>
    <property type="match status" value="1"/>
</dbReference>
<comment type="subcellular location">
    <subcellularLocation>
        <location evidence="1">Membrane</location>
        <topology evidence="1">Multi-pass membrane protein</topology>
    </subcellularLocation>
</comment>
<evidence type="ECO:0000256" key="3">
    <source>
        <dbReference type="ARBA" id="ARBA00022692"/>
    </source>
</evidence>
<dbReference type="Gene3D" id="1.20.1250.20">
    <property type="entry name" value="MFS general substrate transporter like domains"/>
    <property type="match status" value="1"/>
</dbReference>
<feature type="transmembrane region" description="Helical" evidence="6">
    <location>
        <begin position="145"/>
        <end position="169"/>
    </location>
</feature>
<dbReference type="Proteomes" id="UP001500359">
    <property type="component" value="Unassembled WGS sequence"/>
</dbReference>
<keyword evidence="4 6" id="KW-1133">Transmembrane helix</keyword>
<evidence type="ECO:0000256" key="6">
    <source>
        <dbReference type="SAM" id="Phobius"/>
    </source>
</evidence>
<feature type="transmembrane region" description="Helical" evidence="6">
    <location>
        <begin position="52"/>
        <end position="74"/>
    </location>
</feature>
<dbReference type="InterPro" id="IPR036259">
    <property type="entry name" value="MFS_trans_sf"/>
</dbReference>
<dbReference type="PANTHER" id="PTHR23504">
    <property type="entry name" value="MAJOR FACILITATOR SUPERFAMILY DOMAIN-CONTAINING PROTEIN 10"/>
    <property type="match status" value="1"/>
</dbReference>
<evidence type="ECO:0000256" key="5">
    <source>
        <dbReference type="ARBA" id="ARBA00023136"/>
    </source>
</evidence>
<comment type="caution">
    <text evidence="8">The sequence shown here is derived from an EMBL/GenBank/DDBJ whole genome shotgun (WGS) entry which is preliminary data.</text>
</comment>
<dbReference type="PANTHER" id="PTHR23504:SF15">
    <property type="entry name" value="MAJOR FACILITATOR SUPERFAMILY (MFS) PROFILE DOMAIN-CONTAINING PROTEIN"/>
    <property type="match status" value="1"/>
</dbReference>